<sequence>MRPAEGVFLFHPRAIERLHGLGTPRGAMEVCYHLMARGPFLQGLEAENPEALSVIEGLRLPEWVILLPMPGAPVLRATPQRSLLRDYWARRFEGEVARTWQTARDDNQDLTHFGPATLTTLIGGTALAEAREVLARDGVPEAVADEAQLGRAFVARVVRLRYFAPGSRGCCFPAVPDWAAVDRWLEESGLDLPPPRSGGRLPQAMERTRPSVICGTPGLCLQLPADLPYGRSDPDRLTGACNWLVQAEPPVCAPPDPAPAGTAPVTTPGLAARVLPDAGPDPGARSRSDVQSRCLLALHRGAAIRRRPGRLARLGAGLAEALQAPLDGLLDLWDTLSRVLARERPPLAGRALLALIATLRSATAAAQRADWEGRFAAALRHLAALRARYEVAVGPGDGAGEDTADPVLRLLDQRQRTTAEAFAHVLAATWRLSPATADELGELLRRLAAERGAAARPAQTLLGQLETALREGRTTYYRIRLRAWFTPAGPRQVLPFQGPLKALAALDSARRLLEELPWPVADLDRLGAPLATLAGRIDGGLQERLRARLLEVLETAGLVPADPAGRLAGRRLADSLARLIRRQRQLRFADLRDLLNQDTLSLPDAQWGDWRHGDRLGYFDQAAARALPGIYRPGEFYVKGLQRLSAPLFGTRRGRRGLRLVLLPVLAAWAALAVTALLWDLWDSSHPPLTAPWVVLLLAAVLSASANTDAGRRWARRLWRGAAWLTRLLLLTGLPRLLRSAPVRWLLERRLVRALLGGILAPVTIGLLPLLPLAVLWFLVTPGTSGPAHWTAVLALAYALGTRLRDTPAGRRQLDDLATAGRQFRELLRQERLADLIAPVMEFFKRGLRTLDQGLHQIRTRLSPRLGEVPGVTLLKALAAPLWTAWEAALQFYVVVLIEPQTNPIKHFPVVTLGHKLLLPLLPTLGRGLHAGLSPLLPAPIALPLIAVTLFLLPGLFGFLFWELKENWRLYGANRAHPVPRARLGTHGHTLNGLLRRGLHGGIIPKAFDRLRQVLDRQVRDEAPDPRALRRALARLEEITGLIAHFGEQELAIPLREASRGGGAGASDGAAQLTMQPPQLASRGIELRIQRAGSATALPVELVLQLALGTAAHGSQLTCTLDWRGPWADLDRESQWRMAAVVRRFARRCGALVAESHSPDHSTL</sequence>
<protein>
    <submittedName>
        <fullName evidence="2">Uncharacterized protein</fullName>
    </submittedName>
</protein>
<accession>A0A2K8UEP5</accession>
<dbReference type="AlphaFoldDB" id="A0A2K8UEP5"/>
<feature type="transmembrane region" description="Helical" evidence="1">
    <location>
        <begin position="691"/>
        <end position="710"/>
    </location>
</feature>
<keyword evidence="3" id="KW-1185">Reference proteome</keyword>
<evidence type="ECO:0000313" key="3">
    <source>
        <dbReference type="Proteomes" id="UP000232638"/>
    </source>
</evidence>
<feature type="transmembrane region" description="Helical" evidence="1">
    <location>
        <begin position="754"/>
        <end position="780"/>
    </location>
</feature>
<evidence type="ECO:0000256" key="1">
    <source>
        <dbReference type="SAM" id="Phobius"/>
    </source>
</evidence>
<dbReference type="EMBL" id="CP020370">
    <property type="protein sequence ID" value="AUB84053.1"/>
    <property type="molecule type" value="Genomic_DNA"/>
</dbReference>
<keyword evidence="1" id="KW-0472">Membrane</keyword>
<keyword evidence="1" id="KW-1133">Transmembrane helix</keyword>
<reference evidence="2 3" key="1">
    <citation type="submission" date="2017-03" db="EMBL/GenBank/DDBJ databases">
        <title>Complete genome sequence of Candidatus 'Thiodictyon syntrophicum' sp. nov. strain Cad16T, a photolithoautotroph purple sulfur bacterium isolated from an alpine meromictic lake.</title>
        <authorList>
            <person name="Luedin S.M."/>
            <person name="Pothier J.F."/>
            <person name="Danza F."/>
            <person name="Storelli N."/>
            <person name="Wittwer M."/>
            <person name="Tonolla M."/>
        </authorList>
    </citation>
    <scope>NUCLEOTIDE SEQUENCE [LARGE SCALE GENOMIC DNA]</scope>
    <source>
        <strain evidence="2 3">Cad16T</strain>
    </source>
</reference>
<evidence type="ECO:0000313" key="2">
    <source>
        <dbReference type="EMBL" id="AUB84053.1"/>
    </source>
</evidence>
<keyword evidence="1" id="KW-0812">Transmembrane</keyword>
<proteinExistence type="predicted"/>
<feature type="transmembrane region" description="Helical" evidence="1">
    <location>
        <begin position="660"/>
        <end position="679"/>
    </location>
</feature>
<feature type="transmembrane region" description="Helical" evidence="1">
    <location>
        <begin position="941"/>
        <end position="962"/>
    </location>
</feature>
<dbReference type="Proteomes" id="UP000232638">
    <property type="component" value="Chromosome"/>
</dbReference>
<gene>
    <name evidence="2" type="ORF">THSYN_26035</name>
</gene>
<name>A0A2K8UEP5_9GAMM</name>
<dbReference type="KEGG" id="tsy:THSYN_26035"/>
<organism evidence="2 3">
    <name type="scientific">Candidatus Thiodictyon syntrophicum</name>
    <dbReference type="NCBI Taxonomy" id="1166950"/>
    <lineage>
        <taxon>Bacteria</taxon>
        <taxon>Pseudomonadati</taxon>
        <taxon>Pseudomonadota</taxon>
        <taxon>Gammaproteobacteria</taxon>
        <taxon>Chromatiales</taxon>
        <taxon>Chromatiaceae</taxon>
        <taxon>Thiodictyon</taxon>
    </lineage>
</organism>